<evidence type="ECO:0000313" key="2">
    <source>
        <dbReference type="EMBL" id="SET73990.1"/>
    </source>
</evidence>
<evidence type="ECO:0000313" key="3">
    <source>
        <dbReference type="Proteomes" id="UP000199095"/>
    </source>
</evidence>
<keyword evidence="3" id="KW-1185">Reference proteome</keyword>
<dbReference type="STRING" id="237682.SAMN05421676_107141"/>
<name>A0A1I0GSB5_9BACI</name>
<protein>
    <submittedName>
        <fullName evidence="2">Uncharacterized protein</fullName>
    </submittedName>
</protein>
<proteinExistence type="predicted"/>
<reference evidence="3" key="1">
    <citation type="submission" date="2016-10" db="EMBL/GenBank/DDBJ databases">
        <authorList>
            <person name="Varghese N."/>
            <person name="Submissions S."/>
        </authorList>
    </citation>
    <scope>NUCLEOTIDE SEQUENCE [LARGE SCALE GENOMIC DNA]</scope>
    <source>
        <strain evidence="3">CGMCC 1.3566</strain>
    </source>
</reference>
<keyword evidence="1" id="KW-0812">Transmembrane</keyword>
<feature type="transmembrane region" description="Helical" evidence="1">
    <location>
        <begin position="6"/>
        <end position="26"/>
    </location>
</feature>
<dbReference type="AlphaFoldDB" id="A0A1I0GSB5"/>
<gene>
    <name evidence="2" type="ORF">SAMN05421676_107141</name>
</gene>
<dbReference type="Proteomes" id="UP000199095">
    <property type="component" value="Unassembled WGS sequence"/>
</dbReference>
<dbReference type="EMBL" id="FOHJ01000007">
    <property type="protein sequence ID" value="SET73990.1"/>
    <property type="molecule type" value="Genomic_DNA"/>
</dbReference>
<sequence length="33" mass="3911">MITGWTLFWFAVPMPLLVVWAIYTYFKEGKDEG</sequence>
<keyword evidence="1" id="KW-0472">Membrane</keyword>
<evidence type="ECO:0000256" key="1">
    <source>
        <dbReference type="SAM" id="Phobius"/>
    </source>
</evidence>
<keyword evidence="1" id="KW-1133">Transmembrane helix</keyword>
<accession>A0A1I0GSB5</accession>
<organism evidence="2 3">
    <name type="scientific">Salinibacillus kushneri</name>
    <dbReference type="NCBI Taxonomy" id="237682"/>
    <lineage>
        <taxon>Bacteria</taxon>
        <taxon>Bacillati</taxon>
        <taxon>Bacillota</taxon>
        <taxon>Bacilli</taxon>
        <taxon>Bacillales</taxon>
        <taxon>Bacillaceae</taxon>
        <taxon>Salinibacillus</taxon>
    </lineage>
</organism>